<accession>X1AB86</accession>
<feature type="non-terminal residue" evidence="1">
    <location>
        <position position="294"/>
    </location>
</feature>
<dbReference type="Gene3D" id="3.40.50.2000">
    <property type="entry name" value="Glycogen Phosphorylase B"/>
    <property type="match status" value="2"/>
</dbReference>
<dbReference type="GO" id="GO:0005992">
    <property type="term" value="P:trehalose biosynthetic process"/>
    <property type="evidence" value="ECO:0007669"/>
    <property type="project" value="InterPro"/>
</dbReference>
<proteinExistence type="predicted"/>
<organism evidence="1">
    <name type="scientific">marine sediment metagenome</name>
    <dbReference type="NCBI Taxonomy" id="412755"/>
    <lineage>
        <taxon>unclassified sequences</taxon>
        <taxon>metagenomes</taxon>
        <taxon>ecological metagenomes</taxon>
    </lineage>
</organism>
<sequence>MPNLVIQHFIHIPWSSPSYWQLLPSSMRQAIFRSLCAADIVGLQTGRDVLSFLHGCETFIDEAEVDYGQQTVDINGHIVGVKAYPVSIDVVGLKELVSSTKLKEYEERLSPLYGEQTIVRVDRAEPSKNIIRGFRAFDMLLERYPQFLGKVKFIAFLVPTRTSLKPYQRYMLEVTQLIEAINKKYGSEEWHPIDLFYEDNYIQAMAGMCHYDVLLVNAVIDGMNLVAKEGPTVNNCDGVLILSETTGAHQQLGQNALTVAPTDLEGTTQALYAALTMPPDERHGRATGLKRSIE</sequence>
<reference evidence="1" key="1">
    <citation type="journal article" date="2014" name="Front. Microbiol.">
        <title>High frequency of phylogenetically diverse reductive dehalogenase-homologous genes in deep subseafloor sedimentary metagenomes.</title>
        <authorList>
            <person name="Kawai M."/>
            <person name="Futagami T."/>
            <person name="Toyoda A."/>
            <person name="Takaki Y."/>
            <person name="Nishi S."/>
            <person name="Hori S."/>
            <person name="Arai W."/>
            <person name="Tsubouchi T."/>
            <person name="Morono Y."/>
            <person name="Uchiyama I."/>
            <person name="Ito T."/>
            <person name="Fujiyama A."/>
            <person name="Inagaki F."/>
            <person name="Takami H."/>
        </authorList>
    </citation>
    <scope>NUCLEOTIDE SEQUENCE</scope>
    <source>
        <strain evidence="1">Expedition CK06-06</strain>
    </source>
</reference>
<name>X1AB86_9ZZZZ</name>
<dbReference type="PANTHER" id="PTHR10788">
    <property type="entry name" value="TREHALOSE-6-PHOSPHATE SYNTHASE"/>
    <property type="match status" value="1"/>
</dbReference>
<dbReference type="GO" id="GO:0004805">
    <property type="term" value="F:trehalose-phosphatase activity"/>
    <property type="evidence" value="ECO:0007669"/>
    <property type="project" value="TreeGrafter"/>
</dbReference>
<evidence type="ECO:0000313" key="1">
    <source>
        <dbReference type="EMBL" id="GAG79710.1"/>
    </source>
</evidence>
<dbReference type="GO" id="GO:0005829">
    <property type="term" value="C:cytosol"/>
    <property type="evidence" value="ECO:0007669"/>
    <property type="project" value="TreeGrafter"/>
</dbReference>
<dbReference type="GO" id="GO:0003825">
    <property type="term" value="F:alpha,alpha-trehalose-phosphate synthase (UDP-forming) activity"/>
    <property type="evidence" value="ECO:0007669"/>
    <property type="project" value="TreeGrafter"/>
</dbReference>
<gene>
    <name evidence="1" type="ORF">S01H4_21401</name>
</gene>
<dbReference type="InterPro" id="IPR001830">
    <property type="entry name" value="Glyco_trans_20"/>
</dbReference>
<dbReference type="PANTHER" id="PTHR10788:SF106">
    <property type="entry name" value="BCDNA.GH08860"/>
    <property type="match status" value="1"/>
</dbReference>
<dbReference type="AlphaFoldDB" id="X1AB86"/>
<dbReference type="EMBL" id="BART01009690">
    <property type="protein sequence ID" value="GAG79710.1"/>
    <property type="molecule type" value="Genomic_DNA"/>
</dbReference>
<protein>
    <submittedName>
        <fullName evidence="1">Uncharacterized protein</fullName>
    </submittedName>
</protein>
<dbReference type="Pfam" id="PF00982">
    <property type="entry name" value="Glyco_transf_20"/>
    <property type="match status" value="1"/>
</dbReference>
<comment type="caution">
    <text evidence="1">The sequence shown here is derived from an EMBL/GenBank/DDBJ whole genome shotgun (WGS) entry which is preliminary data.</text>
</comment>
<dbReference type="SUPFAM" id="SSF53756">
    <property type="entry name" value="UDP-Glycosyltransferase/glycogen phosphorylase"/>
    <property type="match status" value="1"/>
</dbReference>